<comment type="caution">
    <text evidence="1">The sequence shown here is derived from an EMBL/GenBank/DDBJ whole genome shotgun (WGS) entry which is preliminary data.</text>
</comment>
<dbReference type="Proteomes" id="UP001283361">
    <property type="component" value="Unassembled WGS sequence"/>
</dbReference>
<evidence type="ECO:0000313" key="1">
    <source>
        <dbReference type="EMBL" id="KAK3793578.1"/>
    </source>
</evidence>
<name>A0AAE1ATJ9_9GAST</name>
<feature type="non-terminal residue" evidence="1">
    <location>
        <position position="1"/>
    </location>
</feature>
<sequence length="264" mass="29809">ANPDALASVLSKPVSRITPDKASPDSSVYVLTETVSRITPDKASPDFSVSGFLLKLVSRITADMASSDPYLCTLMNVFHASRQTRRVQISAFVFPLLVSRITVDMSSPDISVFTETVECESRQTKGESRFLSSLYLLKLFNVSRQTRRVQIPQSLYLLKLFHVSRQIRRVQIPRSLYLLKLFHVSQQTRRVQIPQSLYLLKLFHVSRQTRRVQILGVYVLTETVSTYHGDKANPDALASVISKPVSRVSRQTRRAPDSSVSCTY</sequence>
<evidence type="ECO:0000313" key="2">
    <source>
        <dbReference type="Proteomes" id="UP001283361"/>
    </source>
</evidence>
<protein>
    <submittedName>
        <fullName evidence="1">Uncharacterized protein</fullName>
    </submittedName>
</protein>
<keyword evidence="2" id="KW-1185">Reference proteome</keyword>
<proteinExistence type="predicted"/>
<gene>
    <name evidence="1" type="ORF">RRG08_063012</name>
</gene>
<accession>A0AAE1ATJ9</accession>
<dbReference type="AlphaFoldDB" id="A0AAE1ATJ9"/>
<organism evidence="1 2">
    <name type="scientific">Elysia crispata</name>
    <name type="common">lettuce slug</name>
    <dbReference type="NCBI Taxonomy" id="231223"/>
    <lineage>
        <taxon>Eukaryota</taxon>
        <taxon>Metazoa</taxon>
        <taxon>Spiralia</taxon>
        <taxon>Lophotrochozoa</taxon>
        <taxon>Mollusca</taxon>
        <taxon>Gastropoda</taxon>
        <taxon>Heterobranchia</taxon>
        <taxon>Euthyneura</taxon>
        <taxon>Panpulmonata</taxon>
        <taxon>Sacoglossa</taxon>
        <taxon>Placobranchoidea</taxon>
        <taxon>Plakobranchidae</taxon>
        <taxon>Elysia</taxon>
    </lineage>
</organism>
<reference evidence="1" key="1">
    <citation type="journal article" date="2023" name="G3 (Bethesda)">
        <title>A reference genome for the long-term kleptoplast-retaining sea slug Elysia crispata morphotype clarki.</title>
        <authorList>
            <person name="Eastman K.E."/>
            <person name="Pendleton A.L."/>
            <person name="Shaikh M.A."/>
            <person name="Suttiyut T."/>
            <person name="Ogas R."/>
            <person name="Tomko P."/>
            <person name="Gavelis G."/>
            <person name="Widhalm J.R."/>
            <person name="Wisecaver J.H."/>
        </authorList>
    </citation>
    <scope>NUCLEOTIDE SEQUENCE</scope>
    <source>
        <strain evidence="1">ECLA1</strain>
    </source>
</reference>
<dbReference type="EMBL" id="JAWDGP010001215">
    <property type="protein sequence ID" value="KAK3793578.1"/>
    <property type="molecule type" value="Genomic_DNA"/>
</dbReference>